<protein>
    <submittedName>
        <fullName evidence="3">Uncharacterized protein</fullName>
    </submittedName>
</protein>
<name>A0A915JAX2_ROMCU</name>
<organism evidence="2 3">
    <name type="scientific">Romanomermis culicivorax</name>
    <name type="common">Nematode worm</name>
    <dbReference type="NCBI Taxonomy" id="13658"/>
    <lineage>
        <taxon>Eukaryota</taxon>
        <taxon>Metazoa</taxon>
        <taxon>Ecdysozoa</taxon>
        <taxon>Nematoda</taxon>
        <taxon>Enoplea</taxon>
        <taxon>Dorylaimia</taxon>
        <taxon>Mermithida</taxon>
        <taxon>Mermithoidea</taxon>
        <taxon>Mermithidae</taxon>
        <taxon>Romanomermis</taxon>
    </lineage>
</organism>
<reference evidence="3" key="1">
    <citation type="submission" date="2022-11" db="UniProtKB">
        <authorList>
            <consortium name="WormBaseParasite"/>
        </authorList>
    </citation>
    <scope>IDENTIFICATION</scope>
</reference>
<proteinExistence type="predicted"/>
<evidence type="ECO:0000313" key="2">
    <source>
        <dbReference type="Proteomes" id="UP000887565"/>
    </source>
</evidence>
<feature type="compositionally biased region" description="Basic and acidic residues" evidence="1">
    <location>
        <begin position="8"/>
        <end position="21"/>
    </location>
</feature>
<dbReference type="WBParaSite" id="nRc.2.0.1.t23643-RA">
    <property type="protein sequence ID" value="nRc.2.0.1.t23643-RA"/>
    <property type="gene ID" value="nRc.2.0.1.g23643"/>
</dbReference>
<dbReference type="AlphaFoldDB" id="A0A915JAX2"/>
<accession>A0A915JAX2</accession>
<sequence length="68" mass="7838">MSDEDSSDSSRQRYFDNPFKDYSPDIQAKELLDVNGSKVSYFQSYSIHQKLKKTFLGTLCTSEATKIF</sequence>
<dbReference type="Proteomes" id="UP000887565">
    <property type="component" value="Unplaced"/>
</dbReference>
<evidence type="ECO:0000313" key="3">
    <source>
        <dbReference type="WBParaSite" id="nRc.2.0.1.t23643-RA"/>
    </source>
</evidence>
<keyword evidence="2" id="KW-1185">Reference proteome</keyword>
<evidence type="ECO:0000256" key="1">
    <source>
        <dbReference type="SAM" id="MobiDB-lite"/>
    </source>
</evidence>
<feature type="region of interest" description="Disordered" evidence="1">
    <location>
        <begin position="1"/>
        <end position="21"/>
    </location>
</feature>